<dbReference type="GeneID" id="85323784"/>
<dbReference type="RefSeq" id="XP_060292139.1">
    <property type="nucleotide sequence ID" value="XM_060440514.1"/>
</dbReference>
<keyword evidence="2" id="KW-1185">Reference proteome</keyword>
<protein>
    <submittedName>
        <fullName evidence="1">Uncharacterized protein</fullName>
    </submittedName>
</protein>
<organism evidence="1 2">
    <name type="scientific">Lasiosphaeria miniovina</name>
    <dbReference type="NCBI Taxonomy" id="1954250"/>
    <lineage>
        <taxon>Eukaryota</taxon>
        <taxon>Fungi</taxon>
        <taxon>Dikarya</taxon>
        <taxon>Ascomycota</taxon>
        <taxon>Pezizomycotina</taxon>
        <taxon>Sordariomycetes</taxon>
        <taxon>Sordariomycetidae</taxon>
        <taxon>Sordariales</taxon>
        <taxon>Lasiosphaeriaceae</taxon>
        <taxon>Lasiosphaeria</taxon>
    </lineage>
</organism>
<proteinExistence type="predicted"/>
<comment type="caution">
    <text evidence="1">The sequence shown here is derived from an EMBL/GenBank/DDBJ whole genome shotgun (WGS) entry which is preliminary data.</text>
</comment>
<sequence>MPLLSRLRPEANDCWRPGALAPLLLRGFWSPNTPPNRNSGEEAISLDEEAAALQAAAAAKFAERSAAAAAEFAAESAAAAEKSRLATARRRRVHRQRVAFQAKISRLVAHEDAAVAELEEEERLEPLAAPEAAPPVSLFSTDWGAVDIDQALAFGSPEPLPSLFSG</sequence>
<name>A0AA40DKZ1_9PEZI</name>
<reference evidence="1" key="1">
    <citation type="submission" date="2023-06" db="EMBL/GenBank/DDBJ databases">
        <title>Genome-scale phylogeny and comparative genomics of the fungal order Sordariales.</title>
        <authorList>
            <consortium name="Lawrence Berkeley National Laboratory"/>
            <person name="Hensen N."/>
            <person name="Bonometti L."/>
            <person name="Westerberg I."/>
            <person name="Brannstrom I.O."/>
            <person name="Guillou S."/>
            <person name="Cros-Aarteil S."/>
            <person name="Calhoun S."/>
            <person name="Haridas S."/>
            <person name="Kuo A."/>
            <person name="Mondo S."/>
            <person name="Pangilinan J."/>
            <person name="Riley R."/>
            <person name="LaButti K."/>
            <person name="Andreopoulos B."/>
            <person name="Lipzen A."/>
            <person name="Chen C."/>
            <person name="Yanf M."/>
            <person name="Daum C."/>
            <person name="Ng V."/>
            <person name="Clum A."/>
            <person name="Steindorff A."/>
            <person name="Ohm R."/>
            <person name="Martin F."/>
            <person name="Silar P."/>
            <person name="Natvig D."/>
            <person name="Lalanne C."/>
            <person name="Gautier V."/>
            <person name="Ament-velasquez S.L."/>
            <person name="Kruys A."/>
            <person name="Hutchinson M.I."/>
            <person name="Powell A.J."/>
            <person name="Barry K."/>
            <person name="Miller A.N."/>
            <person name="Grigoriev I.V."/>
            <person name="Debuchy R."/>
            <person name="Gladieux P."/>
            <person name="Thoren M.H."/>
            <person name="Johannesson H."/>
        </authorList>
    </citation>
    <scope>NUCLEOTIDE SEQUENCE</scope>
    <source>
        <strain evidence="1">SMH2392-1A</strain>
    </source>
</reference>
<evidence type="ECO:0000313" key="1">
    <source>
        <dbReference type="EMBL" id="KAK0707045.1"/>
    </source>
</evidence>
<dbReference type="AlphaFoldDB" id="A0AA40DKZ1"/>
<dbReference type="EMBL" id="JAUIRO010000007">
    <property type="protein sequence ID" value="KAK0707045.1"/>
    <property type="molecule type" value="Genomic_DNA"/>
</dbReference>
<accession>A0AA40DKZ1</accession>
<evidence type="ECO:0000313" key="2">
    <source>
        <dbReference type="Proteomes" id="UP001172101"/>
    </source>
</evidence>
<gene>
    <name evidence="1" type="ORF">B0T26DRAFT_680621</name>
</gene>
<dbReference type="Proteomes" id="UP001172101">
    <property type="component" value="Unassembled WGS sequence"/>
</dbReference>